<accession>A0A1F5YT85</accession>
<evidence type="ECO:0000256" key="1">
    <source>
        <dbReference type="ARBA" id="ARBA00022649"/>
    </source>
</evidence>
<proteinExistence type="predicted"/>
<sequence length="90" mass="10634">MIVKFSPQLQKELEKIYRKERKLSDRIEKQLTLFEENPKHPSLRTHKLSGSLKNIWSISITSNIRMVYVLLNENSALFFKIGTHDVVYSE</sequence>
<keyword evidence="1" id="KW-1277">Toxin-antitoxin system</keyword>
<reference evidence="2 3" key="1">
    <citation type="journal article" date="2016" name="Nat. Commun.">
        <title>Thousands of microbial genomes shed light on interconnected biogeochemical processes in an aquifer system.</title>
        <authorList>
            <person name="Anantharaman K."/>
            <person name="Brown C.T."/>
            <person name="Hug L.A."/>
            <person name="Sharon I."/>
            <person name="Castelle C.J."/>
            <person name="Probst A.J."/>
            <person name="Thomas B.C."/>
            <person name="Singh A."/>
            <person name="Wilkins M.J."/>
            <person name="Karaoz U."/>
            <person name="Brodie E.L."/>
            <person name="Williams K.H."/>
            <person name="Hubbard S.S."/>
            <person name="Banfield J.F."/>
        </authorList>
    </citation>
    <scope>NUCLEOTIDE SEQUENCE [LARGE SCALE GENOMIC DNA]</scope>
</reference>
<dbReference type="SUPFAM" id="SSF143011">
    <property type="entry name" value="RelE-like"/>
    <property type="match status" value="1"/>
</dbReference>
<dbReference type="InterPro" id="IPR035093">
    <property type="entry name" value="RelE/ParE_toxin_dom_sf"/>
</dbReference>
<dbReference type="Proteomes" id="UP000176665">
    <property type="component" value="Unassembled WGS sequence"/>
</dbReference>
<dbReference type="Gene3D" id="3.30.2310.20">
    <property type="entry name" value="RelE-like"/>
    <property type="match status" value="1"/>
</dbReference>
<organism evidence="2 3">
    <name type="scientific">Candidatus Gottesmanbacteria bacterium RBG_16_37_8</name>
    <dbReference type="NCBI Taxonomy" id="1798371"/>
    <lineage>
        <taxon>Bacteria</taxon>
        <taxon>Candidatus Gottesmaniibacteriota</taxon>
    </lineage>
</organism>
<evidence type="ECO:0000313" key="3">
    <source>
        <dbReference type="Proteomes" id="UP000176665"/>
    </source>
</evidence>
<dbReference type="AlphaFoldDB" id="A0A1F5YT85"/>
<protein>
    <recommendedName>
        <fullName evidence="4">Plasmid stabilization protein</fullName>
    </recommendedName>
</protein>
<dbReference type="NCBIfam" id="TIGR02385">
    <property type="entry name" value="RelE_StbE"/>
    <property type="match status" value="1"/>
</dbReference>
<dbReference type="EMBL" id="MFJA01000026">
    <property type="protein sequence ID" value="OGG03410.1"/>
    <property type="molecule type" value="Genomic_DNA"/>
</dbReference>
<evidence type="ECO:0008006" key="4">
    <source>
        <dbReference type="Google" id="ProtNLM"/>
    </source>
</evidence>
<dbReference type="STRING" id="1798371.A2W14_06935"/>
<dbReference type="Pfam" id="PF05016">
    <property type="entry name" value="ParE_toxin"/>
    <property type="match status" value="1"/>
</dbReference>
<gene>
    <name evidence="2" type="ORF">A2W14_06935</name>
</gene>
<dbReference type="InterPro" id="IPR007712">
    <property type="entry name" value="RelE/ParE_toxin"/>
</dbReference>
<comment type="caution">
    <text evidence="2">The sequence shown here is derived from an EMBL/GenBank/DDBJ whole genome shotgun (WGS) entry which is preliminary data.</text>
</comment>
<evidence type="ECO:0000313" key="2">
    <source>
        <dbReference type="EMBL" id="OGG03410.1"/>
    </source>
</evidence>
<name>A0A1F5YT85_9BACT</name>